<evidence type="ECO:0000256" key="5">
    <source>
        <dbReference type="ARBA" id="ARBA00023186"/>
    </source>
</evidence>
<keyword evidence="3 10" id="KW-0547">Nucleotide-binding</keyword>
<dbReference type="InterPro" id="IPR050130">
    <property type="entry name" value="ClpA_ClpB"/>
</dbReference>
<keyword evidence="13" id="KW-0378">Hydrolase</keyword>
<feature type="compositionally biased region" description="Polar residues" evidence="11">
    <location>
        <begin position="148"/>
        <end position="161"/>
    </location>
</feature>
<dbReference type="SMART" id="SM00382">
    <property type="entry name" value="AAA"/>
    <property type="match status" value="2"/>
</dbReference>
<dbReference type="Pfam" id="PF07724">
    <property type="entry name" value="AAA_2"/>
    <property type="match status" value="1"/>
</dbReference>
<dbReference type="PROSITE" id="PS00870">
    <property type="entry name" value="CLPAB_1"/>
    <property type="match status" value="1"/>
</dbReference>
<dbReference type="InterPro" id="IPR027417">
    <property type="entry name" value="P-loop_NTPase"/>
</dbReference>
<accession>A0AA86IYE2</accession>
<dbReference type="GO" id="GO:0008233">
    <property type="term" value="F:peptidase activity"/>
    <property type="evidence" value="ECO:0007669"/>
    <property type="project" value="UniProtKB-KW"/>
</dbReference>
<dbReference type="Gene3D" id="1.10.8.60">
    <property type="match status" value="2"/>
</dbReference>
<feature type="region of interest" description="Disordered" evidence="11">
    <location>
        <begin position="140"/>
        <end position="167"/>
    </location>
</feature>
<keyword evidence="13" id="KW-0645">Protease</keyword>
<dbReference type="PRINTS" id="PR00300">
    <property type="entry name" value="CLPPROTEASEA"/>
</dbReference>
<reference evidence="13" key="1">
    <citation type="submission" date="2021-04" db="EMBL/GenBank/DDBJ databases">
        <title>Difference and commonality of drug resistance evolution in various bacteria. and drug sensitivity profiles.</title>
        <authorList>
            <person name="Maeda T."/>
            <person name="Shibai A."/>
            <person name="Kawada K."/>
            <person name="Kotani H."/>
            <person name="Tarusawa Y."/>
            <person name="Tanabe K."/>
            <person name="Furusawa C."/>
        </authorList>
    </citation>
    <scope>NUCLEOTIDE SEQUENCE</scope>
    <source>
        <strain evidence="13">JCM 8580</strain>
    </source>
</reference>
<dbReference type="SUPFAM" id="SSF52540">
    <property type="entry name" value="P-loop containing nucleoside triphosphate hydrolases"/>
    <property type="match status" value="2"/>
</dbReference>
<dbReference type="GO" id="GO:0016887">
    <property type="term" value="F:ATP hydrolysis activity"/>
    <property type="evidence" value="ECO:0007669"/>
    <property type="project" value="InterPro"/>
</dbReference>
<evidence type="ECO:0000256" key="3">
    <source>
        <dbReference type="ARBA" id="ARBA00022741"/>
    </source>
</evidence>
<evidence type="ECO:0000256" key="11">
    <source>
        <dbReference type="SAM" id="MobiDB-lite"/>
    </source>
</evidence>
<dbReference type="RefSeq" id="WP_088219785.1">
    <property type="nucleotide sequence ID" value="NZ_AP024590.1"/>
</dbReference>
<protein>
    <recommendedName>
        <fullName evidence="8">ATP-dependent Clp protease ATP-binding subunit ClpA</fullName>
    </recommendedName>
</protein>
<organism evidence="13 14">
    <name type="scientific">Enterobacter kobei</name>
    <dbReference type="NCBI Taxonomy" id="208224"/>
    <lineage>
        <taxon>Bacteria</taxon>
        <taxon>Pseudomonadati</taxon>
        <taxon>Pseudomonadota</taxon>
        <taxon>Gammaproteobacteria</taxon>
        <taxon>Enterobacterales</taxon>
        <taxon>Enterobacteriaceae</taxon>
        <taxon>Enterobacter</taxon>
        <taxon>Enterobacter cloacae complex</taxon>
    </lineage>
</organism>
<dbReference type="FunFam" id="1.10.1780.10:FF:000002">
    <property type="entry name" value="ATP-dependent Clp protease ATP-binding subunit ClpA"/>
    <property type="match status" value="1"/>
</dbReference>
<keyword evidence="5 10" id="KW-0143">Chaperone</keyword>
<keyword evidence="2 9" id="KW-0677">Repeat</keyword>
<dbReference type="AlphaFoldDB" id="A0AA86IYE2"/>
<dbReference type="PROSITE" id="PS00871">
    <property type="entry name" value="CLPAB_2"/>
    <property type="match status" value="1"/>
</dbReference>
<evidence type="ECO:0000256" key="8">
    <source>
        <dbReference type="ARBA" id="ARBA00067753"/>
    </source>
</evidence>
<dbReference type="Proteomes" id="UP000682928">
    <property type="component" value="Chromosome"/>
</dbReference>
<proteinExistence type="inferred from homology"/>
<dbReference type="Pfam" id="PF02861">
    <property type="entry name" value="Clp_N"/>
    <property type="match status" value="1"/>
</dbReference>
<dbReference type="GO" id="GO:0043335">
    <property type="term" value="P:protein unfolding"/>
    <property type="evidence" value="ECO:0007669"/>
    <property type="project" value="InterPro"/>
</dbReference>
<dbReference type="FunFam" id="1.10.8.60:FF:000011">
    <property type="entry name" value="ATP-dependent Clp protease ATP-binding subunit"/>
    <property type="match status" value="1"/>
</dbReference>
<dbReference type="CDD" id="cd00009">
    <property type="entry name" value="AAA"/>
    <property type="match status" value="1"/>
</dbReference>
<evidence type="ECO:0000256" key="4">
    <source>
        <dbReference type="ARBA" id="ARBA00022840"/>
    </source>
</evidence>
<dbReference type="InterPro" id="IPR028299">
    <property type="entry name" value="ClpA/B_CS2"/>
</dbReference>
<dbReference type="InterPro" id="IPR041546">
    <property type="entry name" value="ClpA/ClpB_AAA_lid"/>
</dbReference>
<evidence type="ECO:0000256" key="2">
    <source>
        <dbReference type="ARBA" id="ARBA00022737"/>
    </source>
</evidence>
<keyword evidence="4 10" id="KW-0067">ATP-binding</keyword>
<dbReference type="PROSITE" id="PS51903">
    <property type="entry name" value="CLP_R"/>
    <property type="match status" value="1"/>
</dbReference>
<dbReference type="InterPro" id="IPR003959">
    <property type="entry name" value="ATPase_AAA_core"/>
</dbReference>
<comment type="similarity">
    <text evidence="1 10">Belongs to the ClpA/ClpB family.</text>
</comment>
<evidence type="ECO:0000313" key="13">
    <source>
        <dbReference type="EMBL" id="BCU56237.1"/>
    </source>
</evidence>
<evidence type="ECO:0000256" key="10">
    <source>
        <dbReference type="RuleBase" id="RU004432"/>
    </source>
</evidence>
<gene>
    <name evidence="13" type="primary">clpA</name>
    <name evidence="13" type="ORF">ENKO_28310</name>
</gene>
<evidence type="ECO:0000256" key="1">
    <source>
        <dbReference type="ARBA" id="ARBA00008675"/>
    </source>
</evidence>
<dbReference type="PANTHER" id="PTHR11638">
    <property type="entry name" value="ATP-DEPENDENT CLP PROTEASE"/>
    <property type="match status" value="1"/>
</dbReference>
<dbReference type="SMART" id="SM01086">
    <property type="entry name" value="ClpB_D2-small"/>
    <property type="match status" value="1"/>
</dbReference>
<dbReference type="PANTHER" id="PTHR11638:SF111">
    <property type="entry name" value="ATP-DEPENDENT CLP PROTEASE ATP-BINDING SUBUNIT CLPA"/>
    <property type="match status" value="1"/>
</dbReference>
<sequence>MLNQELELSLNMAFARAREHRHEFMTVEHLLLALLSNPSAREALEACSVDLVALRQELEAFIEQTTPVLPLSEEERDTQPTLSFQRVLQRAVFHVQSSGRSEVTGANVLVAIFSEQESQAAYLLRKHEVSRLDIVNFISHGTRKDEPGQSSEPGNQPNTEEQAGGEERMENFTTNLNQLARVGGIDPLIGRDKELERTIQVLCRRRKNNPLLVGESGVGKTAIAEGLAWRIVQGDVPEIMADCTVYSLDIGSLLAGTKYRGDFEKRFKALLKQLEQDTNSILFIDEIHTIIGAGAASGGQVDAANLIKPLLSSGKIRVMGSTTYQEFSNIFEKDRALARRFQKIDVTEPSVEETVQILNGLKPKYEAHHDVRYTAKAVRAAVELAVKYINDRHLPDKAIDVIDEAGARARLMPVSKRKKTVNVADIESVVARIARIPEKSVSQSDRDTLKNLGDRLKMLVFGQDKAIEALTEAIKMSRAGLGQDHKPVGSFLFAGPTGVGKTEVTVQLSKALGIELLRFDMSEYMERHTVSRLIGAPPGYVGFDQGGLLTDAVIKHPHAVLLLDEIEKAHPDVFNLLLQVMDNGTLTDNNGRKADFRNVVMVMTTNAGVRETERKSIGLIHQDNSTDAMGEIKKIFTPEFRNRLDNIIWFDHLSTEVIHQVVDKFIVELQVQLDQKGVSLEVSQEARDWLAEKGYDRAMGARPMGRIIQDNLKKPLANELLFGSLVDGGQVTVALDKEKNELTYGFQSAQKHKAEAAH</sequence>
<dbReference type="InterPro" id="IPR003593">
    <property type="entry name" value="AAA+_ATPase"/>
</dbReference>
<dbReference type="SUPFAM" id="SSF81923">
    <property type="entry name" value="Double Clp-N motif"/>
    <property type="match status" value="1"/>
</dbReference>
<dbReference type="EMBL" id="AP024590">
    <property type="protein sequence ID" value="BCU56237.1"/>
    <property type="molecule type" value="Genomic_DNA"/>
</dbReference>
<evidence type="ECO:0000256" key="7">
    <source>
        <dbReference type="ARBA" id="ARBA00064972"/>
    </source>
</evidence>
<dbReference type="InterPro" id="IPR013461">
    <property type="entry name" value="ClpA"/>
</dbReference>
<dbReference type="GO" id="GO:0006508">
    <property type="term" value="P:proteolysis"/>
    <property type="evidence" value="ECO:0007669"/>
    <property type="project" value="UniProtKB-KW"/>
</dbReference>
<name>A0AA86IYE2_9ENTR</name>
<dbReference type="CDD" id="cd19499">
    <property type="entry name" value="RecA-like_ClpB_Hsp104-like"/>
    <property type="match status" value="1"/>
</dbReference>
<dbReference type="NCBIfam" id="NF008263">
    <property type="entry name" value="PRK11034.1"/>
    <property type="match status" value="1"/>
</dbReference>
<feature type="domain" description="Clp R" evidence="12">
    <location>
        <begin position="1"/>
        <end position="145"/>
    </location>
</feature>
<evidence type="ECO:0000256" key="6">
    <source>
        <dbReference type="ARBA" id="ARBA00058529"/>
    </source>
</evidence>
<dbReference type="Gene3D" id="3.40.50.300">
    <property type="entry name" value="P-loop containing nucleotide triphosphate hydrolases"/>
    <property type="match status" value="2"/>
</dbReference>
<evidence type="ECO:0000313" key="14">
    <source>
        <dbReference type="Proteomes" id="UP000682928"/>
    </source>
</evidence>
<dbReference type="FunFam" id="3.40.50.300:FF:000268">
    <property type="entry name" value="ATP-dependent Clp protease, ATP-binding subunit ClpA"/>
    <property type="match status" value="1"/>
</dbReference>
<comment type="function">
    <text evidence="6">ATP-dependent specificity component of the ClpAP protease. It directs the protease to specific substrates. It has unfoldase activity. The primary function of the ClpA-ClpP complex appears to be the degradation of unfolded or abnormal proteins.</text>
</comment>
<dbReference type="InterPro" id="IPR036628">
    <property type="entry name" value="Clp_N_dom_sf"/>
</dbReference>
<dbReference type="GO" id="GO:0034605">
    <property type="term" value="P:cellular response to heat"/>
    <property type="evidence" value="ECO:0007669"/>
    <property type="project" value="TreeGrafter"/>
</dbReference>
<dbReference type="InterPro" id="IPR004176">
    <property type="entry name" value="Clp_R_N"/>
</dbReference>
<dbReference type="InterPro" id="IPR019489">
    <property type="entry name" value="Clp_ATPase_C"/>
</dbReference>
<comment type="subunit">
    <text evidence="7">Component of the ClpAP complex composed of six ClpA subunits assembled into a hexameric ring in the presence of ATP, and fourteen ClpP subunits arranged in two heptameric rings. Binds to ClpS.</text>
</comment>
<evidence type="ECO:0000256" key="9">
    <source>
        <dbReference type="PROSITE-ProRule" id="PRU01251"/>
    </source>
</evidence>
<dbReference type="Pfam" id="PF00004">
    <property type="entry name" value="AAA"/>
    <property type="match status" value="1"/>
</dbReference>
<dbReference type="InterPro" id="IPR001270">
    <property type="entry name" value="ClpA/B"/>
</dbReference>
<dbReference type="Gene3D" id="1.10.1780.10">
    <property type="entry name" value="Clp, N-terminal domain"/>
    <property type="match status" value="1"/>
</dbReference>
<dbReference type="NCBIfam" id="TIGR02639">
    <property type="entry name" value="ClpA"/>
    <property type="match status" value="1"/>
</dbReference>
<dbReference type="GO" id="GO:0005524">
    <property type="term" value="F:ATP binding"/>
    <property type="evidence" value="ECO:0007669"/>
    <property type="project" value="UniProtKB-KW"/>
</dbReference>
<dbReference type="FunFam" id="3.40.50.300:FF:000271">
    <property type="entry name" value="ATP-dependent Clp protease ATP-binding subunit ClpA"/>
    <property type="match status" value="1"/>
</dbReference>
<dbReference type="GO" id="GO:0005737">
    <property type="term" value="C:cytoplasm"/>
    <property type="evidence" value="ECO:0007669"/>
    <property type="project" value="TreeGrafter"/>
</dbReference>
<evidence type="ECO:0000259" key="12">
    <source>
        <dbReference type="PROSITE" id="PS51903"/>
    </source>
</evidence>
<dbReference type="InterPro" id="IPR018368">
    <property type="entry name" value="ClpA/B_CS1"/>
</dbReference>
<dbReference type="Pfam" id="PF10431">
    <property type="entry name" value="ClpB_D2-small"/>
    <property type="match status" value="1"/>
</dbReference>
<dbReference type="Pfam" id="PF17871">
    <property type="entry name" value="AAA_lid_9"/>
    <property type="match status" value="1"/>
</dbReference>